<accession>A0ABW4AB61</accession>
<keyword evidence="2" id="KW-1185">Reference proteome</keyword>
<sequence length="66" mass="7033">MARRSILVVGPRDLPADGLVSVWIDSGSGPGYTRQVRATDLSLSSKHDDGRDDDAIYALTLAECDG</sequence>
<proteinExistence type="predicted"/>
<name>A0ABW4AB61_9ACTN</name>
<reference evidence="2" key="1">
    <citation type="journal article" date="2019" name="Int. J. Syst. Evol. Microbiol.">
        <title>The Global Catalogue of Microorganisms (GCM) 10K type strain sequencing project: providing services to taxonomists for standard genome sequencing and annotation.</title>
        <authorList>
            <consortium name="The Broad Institute Genomics Platform"/>
            <consortium name="The Broad Institute Genome Sequencing Center for Infectious Disease"/>
            <person name="Wu L."/>
            <person name="Ma J."/>
        </authorList>
    </citation>
    <scope>NUCLEOTIDE SEQUENCE [LARGE SCALE GENOMIC DNA]</scope>
    <source>
        <strain evidence="2">CCM 7526</strain>
    </source>
</reference>
<dbReference type="Proteomes" id="UP001597183">
    <property type="component" value="Unassembled WGS sequence"/>
</dbReference>
<dbReference type="EMBL" id="JBHTMK010000023">
    <property type="protein sequence ID" value="MFD1367307.1"/>
    <property type="molecule type" value="Genomic_DNA"/>
</dbReference>
<gene>
    <name evidence="1" type="ORF">ACFQ5G_18280</name>
</gene>
<evidence type="ECO:0000313" key="1">
    <source>
        <dbReference type="EMBL" id="MFD1367307.1"/>
    </source>
</evidence>
<dbReference type="RefSeq" id="WP_317795981.1">
    <property type="nucleotide sequence ID" value="NZ_AP028461.1"/>
</dbReference>
<protein>
    <submittedName>
        <fullName evidence="1">Uncharacterized protein</fullName>
    </submittedName>
</protein>
<evidence type="ECO:0000313" key="2">
    <source>
        <dbReference type="Proteomes" id="UP001597183"/>
    </source>
</evidence>
<comment type="caution">
    <text evidence="1">The sequence shown here is derived from an EMBL/GenBank/DDBJ whole genome shotgun (WGS) entry which is preliminary data.</text>
</comment>
<organism evidence="1 2">
    <name type="scientific">Actinoplanes sichuanensis</name>
    <dbReference type="NCBI Taxonomy" id="512349"/>
    <lineage>
        <taxon>Bacteria</taxon>
        <taxon>Bacillati</taxon>
        <taxon>Actinomycetota</taxon>
        <taxon>Actinomycetes</taxon>
        <taxon>Micromonosporales</taxon>
        <taxon>Micromonosporaceae</taxon>
        <taxon>Actinoplanes</taxon>
    </lineage>
</organism>